<evidence type="ECO:0000256" key="5">
    <source>
        <dbReference type="ARBA" id="ARBA00022741"/>
    </source>
</evidence>
<evidence type="ECO:0000259" key="9">
    <source>
        <dbReference type="PROSITE" id="PS50893"/>
    </source>
</evidence>
<evidence type="ECO:0000256" key="6">
    <source>
        <dbReference type="ARBA" id="ARBA00022840"/>
    </source>
</evidence>
<evidence type="ECO:0000313" key="11">
    <source>
        <dbReference type="Proteomes" id="UP000278587"/>
    </source>
</evidence>
<gene>
    <name evidence="10" type="ORF">ALQ84_100781</name>
</gene>
<dbReference type="GO" id="GO:0005524">
    <property type="term" value="F:ATP binding"/>
    <property type="evidence" value="ECO:0007669"/>
    <property type="project" value="UniProtKB-KW"/>
</dbReference>
<dbReference type="CDD" id="cd03215">
    <property type="entry name" value="ABC_Carb_Monos_II"/>
    <property type="match status" value="1"/>
</dbReference>
<dbReference type="PROSITE" id="PS50893">
    <property type="entry name" value="ABC_TRANSPORTER_2"/>
    <property type="match status" value="2"/>
</dbReference>
<keyword evidence="1" id="KW-0813">Transport</keyword>
<protein>
    <recommendedName>
        <fullName evidence="9">ABC transporter domain-containing protein</fullName>
    </recommendedName>
</protein>
<dbReference type="AlphaFoldDB" id="A0A0P9JYY2"/>
<feature type="domain" description="ABC transporter" evidence="9">
    <location>
        <begin position="27"/>
        <end position="266"/>
    </location>
</feature>
<dbReference type="InterPro" id="IPR003439">
    <property type="entry name" value="ABC_transporter-like_ATP-bd"/>
</dbReference>
<keyword evidence="2" id="KW-1003">Cell membrane</keyword>
<dbReference type="PROSITE" id="PS00211">
    <property type="entry name" value="ABC_TRANSPORTER_1"/>
    <property type="match status" value="1"/>
</dbReference>
<dbReference type="InterPro" id="IPR003593">
    <property type="entry name" value="AAA+_ATPase"/>
</dbReference>
<accession>A0A0P9JYY2</accession>
<evidence type="ECO:0000256" key="7">
    <source>
        <dbReference type="ARBA" id="ARBA00022967"/>
    </source>
</evidence>
<feature type="domain" description="ABC transporter" evidence="9">
    <location>
        <begin position="275"/>
        <end position="517"/>
    </location>
</feature>
<proteinExistence type="predicted"/>
<sequence length="535" mass="57819">MFFPCAEIPMAEIPMKLPPTVREDAWVRVTALTKSFGPSRVLHDIDLSLFPGEVVALLGANGAGKSTLVKILAGSHRHDAGKLLVEGRAVRFASPLEARQAGIVAVHQHTDEALVPGFSVAENLLLDELCQQDTPFWSQRQRLHERAAQIAATLQLNLPLNAPIESLGTAQQQLVVLARALALKPKLLVLDEPTASLSATEAHRLFELIDALRAQGVCIVYISHRLSDLQRIADRAIVLRDGRVSGEFAAPLDLAAAVRAMLGSELAPVVHPFGESGREVLRMRGCQLDARSARFDLSLHEGEVVAMTGLLGAGKSEIAELFYGLRQPLAGTLELDGLPWAPQSPRQAIADGVFMASEDRARGSLVPGFSMSRTLTLPFLSRFTRAGFINQGKEREAVQDQVQSLGIKCAGVDVPMDTLSGGNQQKVVLARWLLGNGRLLILDEPFQGVDIRARREIGTRIRASAAQRATLVICSDPDEALEIADRILVVREGCVVAEYSRAGLQRDELLAQLAGLATAPQPVNPPLLHRGALRV</sequence>
<reference evidence="10 11" key="1">
    <citation type="submission" date="2018-08" db="EMBL/GenBank/DDBJ databases">
        <title>Recombination of ecologically and evolutionarily significant loci maintains genetic cohesion in the Pseudomonas syringae species complex.</title>
        <authorList>
            <person name="Dillon M."/>
            <person name="Thakur S."/>
            <person name="Almeida R.N.D."/>
            <person name="Weir B.S."/>
            <person name="Guttman D.S."/>
        </authorList>
    </citation>
    <scope>NUCLEOTIDE SEQUENCE [LARGE SCALE GENOMIC DNA]</scope>
    <source>
        <strain evidence="10 11">ICMP 4086</strain>
    </source>
</reference>
<keyword evidence="4" id="KW-0677">Repeat</keyword>
<keyword evidence="7" id="KW-1278">Translocase</keyword>
<dbReference type="InterPro" id="IPR050107">
    <property type="entry name" value="ABC_carbohydrate_import_ATPase"/>
</dbReference>
<dbReference type="Pfam" id="PF00005">
    <property type="entry name" value="ABC_tran"/>
    <property type="match status" value="2"/>
</dbReference>
<dbReference type="InterPro" id="IPR017871">
    <property type="entry name" value="ABC_transporter-like_CS"/>
</dbReference>
<keyword evidence="5" id="KW-0547">Nucleotide-binding</keyword>
<keyword evidence="3" id="KW-0762">Sugar transport</keyword>
<dbReference type="CDD" id="cd03216">
    <property type="entry name" value="ABC_Carb_Monos_I"/>
    <property type="match status" value="1"/>
</dbReference>
<name>A0A0P9JYY2_9PSED</name>
<dbReference type="SUPFAM" id="SSF52540">
    <property type="entry name" value="P-loop containing nucleoside triphosphate hydrolases"/>
    <property type="match status" value="2"/>
</dbReference>
<keyword evidence="6" id="KW-0067">ATP-binding</keyword>
<evidence type="ECO:0000313" key="10">
    <source>
        <dbReference type="EMBL" id="RMM14211.1"/>
    </source>
</evidence>
<evidence type="ECO:0000256" key="3">
    <source>
        <dbReference type="ARBA" id="ARBA00022597"/>
    </source>
</evidence>
<comment type="caution">
    <text evidence="10">The sequence shown here is derived from an EMBL/GenBank/DDBJ whole genome shotgun (WGS) entry which is preliminary data.</text>
</comment>
<evidence type="ECO:0000256" key="1">
    <source>
        <dbReference type="ARBA" id="ARBA00022448"/>
    </source>
</evidence>
<evidence type="ECO:0000256" key="2">
    <source>
        <dbReference type="ARBA" id="ARBA00022475"/>
    </source>
</evidence>
<dbReference type="PANTHER" id="PTHR43790:SF3">
    <property type="entry name" value="D-ALLOSE IMPORT ATP-BINDING PROTEIN ALSA-RELATED"/>
    <property type="match status" value="1"/>
</dbReference>
<dbReference type="PANTHER" id="PTHR43790">
    <property type="entry name" value="CARBOHYDRATE TRANSPORT ATP-BINDING PROTEIN MG119-RELATED"/>
    <property type="match status" value="1"/>
</dbReference>
<dbReference type="Gene3D" id="3.40.50.300">
    <property type="entry name" value="P-loop containing nucleotide triphosphate hydrolases"/>
    <property type="match status" value="2"/>
</dbReference>
<evidence type="ECO:0000256" key="8">
    <source>
        <dbReference type="ARBA" id="ARBA00023136"/>
    </source>
</evidence>
<dbReference type="Proteomes" id="UP000278587">
    <property type="component" value="Unassembled WGS sequence"/>
</dbReference>
<organism evidence="10 11">
    <name type="scientific">Pseudomonas caricapapayae</name>
    <dbReference type="NCBI Taxonomy" id="46678"/>
    <lineage>
        <taxon>Bacteria</taxon>
        <taxon>Pseudomonadati</taxon>
        <taxon>Pseudomonadota</taxon>
        <taxon>Gammaproteobacteria</taxon>
        <taxon>Pseudomonadales</taxon>
        <taxon>Pseudomonadaceae</taxon>
        <taxon>Pseudomonas</taxon>
    </lineage>
</organism>
<dbReference type="InterPro" id="IPR027417">
    <property type="entry name" value="P-loop_NTPase"/>
</dbReference>
<dbReference type="SMART" id="SM00382">
    <property type="entry name" value="AAA"/>
    <property type="match status" value="2"/>
</dbReference>
<evidence type="ECO:0000256" key="4">
    <source>
        <dbReference type="ARBA" id="ARBA00022737"/>
    </source>
</evidence>
<dbReference type="GO" id="GO:0016887">
    <property type="term" value="F:ATP hydrolysis activity"/>
    <property type="evidence" value="ECO:0007669"/>
    <property type="project" value="InterPro"/>
</dbReference>
<dbReference type="EMBL" id="RBOC01000027">
    <property type="protein sequence ID" value="RMM14211.1"/>
    <property type="molecule type" value="Genomic_DNA"/>
</dbReference>
<keyword evidence="8" id="KW-0472">Membrane</keyword>